<reference evidence="10 11" key="1">
    <citation type="submission" date="2024-01" db="EMBL/GenBank/DDBJ databases">
        <title>The genome of the rayed Mediterranean limpet Patella caerulea (Linnaeus, 1758).</title>
        <authorList>
            <person name="Anh-Thu Weber A."/>
            <person name="Halstead-Nussloch G."/>
        </authorList>
    </citation>
    <scope>NUCLEOTIDE SEQUENCE [LARGE SCALE GENOMIC DNA]</scope>
    <source>
        <strain evidence="10">AATW-2023a</strain>
        <tissue evidence="10">Whole specimen</tissue>
    </source>
</reference>
<evidence type="ECO:0000256" key="1">
    <source>
        <dbReference type="ARBA" id="ARBA00004651"/>
    </source>
</evidence>
<dbReference type="AlphaFoldDB" id="A0AAN8K496"/>
<comment type="subcellular location">
    <subcellularLocation>
        <location evidence="1 9">Cell membrane</location>
        <topology evidence="1 9">Multi-pass membrane protein</topology>
    </subcellularLocation>
</comment>
<feature type="transmembrane region" description="Helical" evidence="9">
    <location>
        <begin position="161"/>
        <end position="184"/>
    </location>
</feature>
<feature type="transmembrane region" description="Helical" evidence="9">
    <location>
        <begin position="248"/>
        <end position="268"/>
    </location>
</feature>
<keyword evidence="11" id="KW-1185">Reference proteome</keyword>
<dbReference type="GO" id="GO:0005243">
    <property type="term" value="F:gap junction channel activity"/>
    <property type="evidence" value="ECO:0007669"/>
    <property type="project" value="TreeGrafter"/>
</dbReference>
<name>A0AAN8K496_PATCE</name>
<comment type="function">
    <text evidence="9">Structural component of the gap junctions.</text>
</comment>
<comment type="caution">
    <text evidence="10">The sequence shown here is derived from an EMBL/GenBank/DDBJ whole genome shotgun (WGS) entry which is preliminary data.</text>
</comment>
<evidence type="ECO:0000256" key="6">
    <source>
        <dbReference type="ARBA" id="ARBA00023065"/>
    </source>
</evidence>
<dbReference type="Proteomes" id="UP001347796">
    <property type="component" value="Unassembled WGS sequence"/>
</dbReference>
<dbReference type="PROSITE" id="PS51013">
    <property type="entry name" value="PANNEXIN"/>
    <property type="match status" value="1"/>
</dbReference>
<evidence type="ECO:0000256" key="7">
    <source>
        <dbReference type="ARBA" id="ARBA00023136"/>
    </source>
</evidence>
<keyword evidence="3" id="KW-1003">Cell membrane</keyword>
<organism evidence="10 11">
    <name type="scientific">Patella caerulea</name>
    <name type="common">Rayed Mediterranean limpet</name>
    <dbReference type="NCBI Taxonomy" id="87958"/>
    <lineage>
        <taxon>Eukaryota</taxon>
        <taxon>Metazoa</taxon>
        <taxon>Spiralia</taxon>
        <taxon>Lophotrochozoa</taxon>
        <taxon>Mollusca</taxon>
        <taxon>Gastropoda</taxon>
        <taxon>Patellogastropoda</taxon>
        <taxon>Patelloidea</taxon>
        <taxon>Patellidae</taxon>
        <taxon>Patella</taxon>
    </lineage>
</organism>
<keyword evidence="4 9" id="KW-0812">Transmembrane</keyword>
<sequence length="375" mass="42955">MMVLSFSGGKRRSSNFTDDFNYFWSAIFIALPALFFIVVRTLFIRSAITCFVSSHMTNSHAYLIHESCWLKGKYRPNLDPTPGADDKLTSDEPLMTSPHDWIPFLLFIMLLLFSIPQGLRHVAKRYFNPDRPSHDRKVTEGGKHVAAEIAETIFDSASHNTQTFCFLIIKFLILVNLVLQLLFIKFHFRDQSHVASYNTSANDVVNIPYTDEGFPKTVLCETYVQMHSNRQVYTQMCRIAINSVYENYFVLLSLWFAFAAIVTLIGFVCNVTFCCHGAYTKTVLSQYLPKEDLDTILKKVQRTDGLLQLWRLCRNEDASLVRDVSQLLREIIKTTPPARYEGDEPAGDNSVRPPEIIIETPVEELEVEEPSKLKV</sequence>
<comment type="similarity">
    <text evidence="9">Belongs to the pannexin family.</text>
</comment>
<dbReference type="PANTHER" id="PTHR11893">
    <property type="entry name" value="INNEXIN"/>
    <property type="match status" value="1"/>
</dbReference>
<feature type="transmembrane region" description="Helical" evidence="9">
    <location>
        <begin position="101"/>
        <end position="119"/>
    </location>
</feature>
<feature type="transmembrane region" description="Helical" evidence="9">
    <location>
        <begin position="20"/>
        <end position="39"/>
    </location>
</feature>
<evidence type="ECO:0000256" key="2">
    <source>
        <dbReference type="ARBA" id="ARBA00022448"/>
    </source>
</evidence>
<evidence type="ECO:0000313" key="10">
    <source>
        <dbReference type="EMBL" id="KAK6184114.1"/>
    </source>
</evidence>
<evidence type="ECO:0000313" key="11">
    <source>
        <dbReference type="Proteomes" id="UP001347796"/>
    </source>
</evidence>
<dbReference type="PANTHER" id="PTHR11893:SF36">
    <property type="entry name" value="INNEXIN-5"/>
    <property type="match status" value="1"/>
</dbReference>
<accession>A0AAN8K496</accession>
<dbReference type="PRINTS" id="PR01262">
    <property type="entry name" value="INNEXIN"/>
</dbReference>
<evidence type="ECO:0000256" key="3">
    <source>
        <dbReference type="ARBA" id="ARBA00022475"/>
    </source>
</evidence>
<keyword evidence="2 9" id="KW-0813">Transport</keyword>
<keyword evidence="7 9" id="KW-0472">Membrane</keyword>
<dbReference type="Pfam" id="PF00876">
    <property type="entry name" value="Innexin"/>
    <property type="match status" value="1"/>
</dbReference>
<evidence type="ECO:0000256" key="8">
    <source>
        <dbReference type="ARBA" id="ARBA00023303"/>
    </source>
</evidence>
<evidence type="ECO:0000256" key="4">
    <source>
        <dbReference type="ARBA" id="ARBA00022692"/>
    </source>
</evidence>
<dbReference type="GO" id="GO:0005921">
    <property type="term" value="C:gap junction"/>
    <property type="evidence" value="ECO:0007669"/>
    <property type="project" value="UniProtKB-UniRule"/>
</dbReference>
<proteinExistence type="inferred from homology"/>
<evidence type="ECO:0000256" key="5">
    <source>
        <dbReference type="ARBA" id="ARBA00022989"/>
    </source>
</evidence>
<dbReference type="GO" id="GO:0034220">
    <property type="term" value="P:monoatomic ion transmembrane transport"/>
    <property type="evidence" value="ECO:0007669"/>
    <property type="project" value="UniProtKB-KW"/>
</dbReference>
<dbReference type="InterPro" id="IPR000990">
    <property type="entry name" value="Innexin"/>
</dbReference>
<protein>
    <recommendedName>
        <fullName evidence="9">Innexin</fullName>
    </recommendedName>
</protein>
<evidence type="ECO:0000256" key="9">
    <source>
        <dbReference type="RuleBase" id="RU010713"/>
    </source>
</evidence>
<dbReference type="GO" id="GO:0005886">
    <property type="term" value="C:plasma membrane"/>
    <property type="evidence" value="ECO:0007669"/>
    <property type="project" value="UniProtKB-SubCell"/>
</dbReference>
<keyword evidence="5 9" id="KW-1133">Transmembrane helix</keyword>
<keyword evidence="8 9" id="KW-0407">Ion channel</keyword>
<dbReference type="EMBL" id="JAZGQO010000006">
    <property type="protein sequence ID" value="KAK6184114.1"/>
    <property type="molecule type" value="Genomic_DNA"/>
</dbReference>
<keyword evidence="6 9" id="KW-0406">Ion transport</keyword>
<gene>
    <name evidence="9" type="primary">inx</name>
    <name evidence="10" type="ORF">SNE40_006642</name>
</gene>